<dbReference type="STRING" id="1173701.A0A066XGL2"/>
<organism evidence="2 3">
    <name type="scientific">Colletotrichum sublineola</name>
    <name type="common">Sorghum anthracnose fungus</name>
    <dbReference type="NCBI Taxonomy" id="1173701"/>
    <lineage>
        <taxon>Eukaryota</taxon>
        <taxon>Fungi</taxon>
        <taxon>Dikarya</taxon>
        <taxon>Ascomycota</taxon>
        <taxon>Pezizomycotina</taxon>
        <taxon>Sordariomycetes</taxon>
        <taxon>Hypocreomycetidae</taxon>
        <taxon>Glomerellales</taxon>
        <taxon>Glomerellaceae</taxon>
        <taxon>Colletotrichum</taxon>
        <taxon>Colletotrichum graminicola species complex</taxon>
    </lineage>
</organism>
<dbReference type="PANTHER" id="PTHR39603">
    <property type="entry name" value="CYANOVIRIN-N DOMAIN-CONTAINING PROTEIN"/>
    <property type="match status" value="1"/>
</dbReference>
<dbReference type="OrthoDB" id="2112446at2759"/>
<gene>
    <name evidence="2" type="ORF">CSUB01_09458</name>
</gene>
<dbReference type="eggNOG" id="ENOG502SVG0">
    <property type="taxonomic scope" value="Eukaryota"/>
</dbReference>
<keyword evidence="3" id="KW-1185">Reference proteome</keyword>
<dbReference type="PANTHER" id="PTHR39603:SF1">
    <property type="entry name" value="CYANOVIRIN-N DOMAIN-CONTAINING PROTEIN"/>
    <property type="match status" value="1"/>
</dbReference>
<evidence type="ECO:0000313" key="2">
    <source>
        <dbReference type="EMBL" id="KDN65145.1"/>
    </source>
</evidence>
<reference evidence="3" key="1">
    <citation type="journal article" date="2014" name="Genome Announc.">
        <title>Draft genome sequence of Colletotrichum sublineola, a destructive pathogen of cultivated sorghum.</title>
        <authorList>
            <person name="Baroncelli R."/>
            <person name="Sanz-Martin J.M."/>
            <person name="Rech G.E."/>
            <person name="Sukno S.A."/>
            <person name="Thon M.R."/>
        </authorList>
    </citation>
    <scope>NUCLEOTIDE SEQUENCE [LARGE SCALE GENOMIC DNA]</scope>
    <source>
        <strain evidence="3">TX430BB</strain>
    </source>
</reference>
<accession>A0A066XGL2</accession>
<feature type="signal peptide" evidence="1">
    <location>
        <begin position="1"/>
        <end position="20"/>
    </location>
</feature>
<evidence type="ECO:0000313" key="3">
    <source>
        <dbReference type="Proteomes" id="UP000027238"/>
    </source>
</evidence>
<dbReference type="Proteomes" id="UP000027238">
    <property type="component" value="Unassembled WGS sequence"/>
</dbReference>
<comment type="caution">
    <text evidence="2">The sequence shown here is derived from an EMBL/GenBank/DDBJ whole genome shotgun (WGS) entry which is preliminary data.</text>
</comment>
<dbReference type="EMBL" id="JMSE01001057">
    <property type="protein sequence ID" value="KDN65145.1"/>
    <property type="molecule type" value="Genomic_DNA"/>
</dbReference>
<keyword evidence="1" id="KW-0732">Signal</keyword>
<evidence type="ECO:0000256" key="1">
    <source>
        <dbReference type="SAM" id="SignalP"/>
    </source>
</evidence>
<dbReference type="HOGENOM" id="CLU_104265_0_0_1"/>
<protein>
    <recommendedName>
        <fullName evidence="4">Ecp2 effector protein domain-containing protein</fullName>
    </recommendedName>
</protein>
<feature type="chain" id="PRO_5001634882" description="Ecp2 effector protein domain-containing protein" evidence="1">
    <location>
        <begin position="21"/>
        <end position="182"/>
    </location>
</feature>
<proteinExistence type="predicted"/>
<name>A0A066XGL2_COLSU</name>
<evidence type="ECO:0008006" key="4">
    <source>
        <dbReference type="Google" id="ProtNLM"/>
    </source>
</evidence>
<dbReference type="AlphaFoldDB" id="A0A066XGL2"/>
<dbReference type="OMA" id="GNANCHI"/>
<sequence>MVNFALPALAALALAQLTGATPVAASSSTFSFSKWVDGILANPNGDNLTPEEAVEAWKESLNETSAVATRGNLLQKRADVCNTIPGTEAYIPDAVACIDYLARLGSQECRVRGYSQFISIGRARIFGIHVDIQTPETSSACNDIARAAGQVMDGCARADNTVQGADYAYGNGHIYVWIQKPE</sequence>